<dbReference type="SUPFAM" id="SSF51126">
    <property type="entry name" value="Pectin lyase-like"/>
    <property type="match status" value="1"/>
</dbReference>
<dbReference type="Proteomes" id="UP001431221">
    <property type="component" value="Unassembled WGS sequence"/>
</dbReference>
<evidence type="ECO:0000256" key="1">
    <source>
        <dbReference type="SAM" id="MobiDB-lite"/>
    </source>
</evidence>
<reference evidence="2" key="1">
    <citation type="submission" date="2022-04" db="EMBL/GenBank/DDBJ databases">
        <title>Roseibium sp. CAU 1639 isolated from mud.</title>
        <authorList>
            <person name="Kim W."/>
        </authorList>
    </citation>
    <scope>NUCLEOTIDE SEQUENCE</scope>
    <source>
        <strain evidence="2">CAU 1639</strain>
    </source>
</reference>
<feature type="compositionally biased region" description="Acidic residues" evidence="1">
    <location>
        <begin position="561"/>
        <end position="572"/>
    </location>
</feature>
<dbReference type="EMBL" id="JALNMJ010000017">
    <property type="protein sequence ID" value="MCK7614677.1"/>
    <property type="molecule type" value="Genomic_DNA"/>
</dbReference>
<evidence type="ECO:0000313" key="2">
    <source>
        <dbReference type="EMBL" id="MCK7614677.1"/>
    </source>
</evidence>
<organism evidence="2 3">
    <name type="scientific">Roseibium sediminicola</name>
    <dbReference type="NCBI Taxonomy" id="2933272"/>
    <lineage>
        <taxon>Bacteria</taxon>
        <taxon>Pseudomonadati</taxon>
        <taxon>Pseudomonadota</taxon>
        <taxon>Alphaproteobacteria</taxon>
        <taxon>Hyphomicrobiales</taxon>
        <taxon>Stappiaceae</taxon>
        <taxon>Roseibium</taxon>
    </lineage>
</organism>
<evidence type="ECO:0000313" key="3">
    <source>
        <dbReference type="Proteomes" id="UP001431221"/>
    </source>
</evidence>
<feature type="region of interest" description="Disordered" evidence="1">
    <location>
        <begin position="553"/>
        <end position="572"/>
    </location>
</feature>
<gene>
    <name evidence="2" type="ORF">M0H32_21115</name>
</gene>
<dbReference type="Gene3D" id="2.160.20.10">
    <property type="entry name" value="Single-stranded right-handed beta-helix, Pectin lyase-like"/>
    <property type="match status" value="1"/>
</dbReference>
<keyword evidence="3" id="KW-1185">Reference proteome</keyword>
<protein>
    <submittedName>
        <fullName evidence="2">Right-handed parallel beta-helix repeat-containing protein</fullName>
    </submittedName>
</protein>
<dbReference type="RefSeq" id="WP_248157391.1">
    <property type="nucleotide sequence ID" value="NZ_JALNMJ010000017.1"/>
</dbReference>
<sequence>MEHSADSRTVQEVVQKLRAGDRLTLDAGNYDQPITLQGLRGTPKHPIRIRGTALARDKDDKEPEIWTASVLGNGLDFEDYRCTGNNIARVEQAAGRLPGLHYIADEAALFLKDCQWVVLEDLSFKNCWPTAVYIDNCQSLTLRRLHFREGTFAFGAVGTDTRHLLIEGCDWIQDPSGQGEADLKDLRRNQKLTPPPPNTAPGGALWSQLLWTQVHGYKAETEDFVLPDDARAYDGDFFRAWNIAGYAVFRDNCILDAFNGIHFFNTAREDEQEAYSRNILIENNWFVRIRDNAVEPEYFAINWTVRHNCFADCFAAFSFEPTRSGFYYIYGNLIWNRHRPGPENDQRNRGRVYKLGGVHEALGPHYILNNTYVLRGPLFKKKRLSDLVHMNNVVAYFGDDDEVTTNVAAPFGKGWEAVHDAYAEHAEVKASEKKRFTKFWNRLGITFDGDMINHPSFPDPARKAGYPVGVNARGYKPKFDGGAFGDPVGLRITGALDGGKEVAIPESLEVKVLAPDGAEQTVGGKGTVVGAWQAEGLFTLKDPLFVTLNPQFRKSTAPETGGDDEIGDLAVS</sequence>
<dbReference type="InterPro" id="IPR012334">
    <property type="entry name" value="Pectin_lyas_fold"/>
</dbReference>
<accession>A0ABT0GZ23</accession>
<dbReference type="InterPro" id="IPR011050">
    <property type="entry name" value="Pectin_lyase_fold/virulence"/>
</dbReference>
<proteinExistence type="predicted"/>
<name>A0ABT0GZ23_9HYPH</name>
<comment type="caution">
    <text evidence="2">The sequence shown here is derived from an EMBL/GenBank/DDBJ whole genome shotgun (WGS) entry which is preliminary data.</text>
</comment>